<evidence type="ECO:0000313" key="2">
    <source>
        <dbReference type="EMBL" id="KAK4806915.1"/>
    </source>
</evidence>
<gene>
    <name evidence="2" type="ORF">QYF61_012636</name>
</gene>
<evidence type="ECO:0000313" key="3">
    <source>
        <dbReference type="Proteomes" id="UP001333110"/>
    </source>
</evidence>
<sequence length="496" mass="53845">MLEQSVPEGLHPVERTHAGPVLEELQPVGRAHVGEICEGLDCLLWKGPHAGAGEECEEEGVAETMCDELTTTPIPCSPVPAPNGHVLLAQDFLERLKLLKAPSNLTLNTSNDGASTNSLGNLFQCPTTLIIKKILPYVQSKPTFFQFKTLAPCPVTTGLAIRSPQSLLFSRLEQPQLSQPFFIGEVFQPSDHFCGPPLDPLEQVHVFLVLGAPELDAVLQPVLMLGVVLTQVQDLALGLVEPHEVRMGPTSWACPGVAWTAQGPLSSPARQQAARQDLPLSRDASQGYSSRLRDSLPQQILGSGTREICEEQLPVKTEAKKLLSTSVFSMSLVTRSLISFIGKPFTSLTKFSSSCALAFLIPSLYSQAVSLYSFQDTCPCFHCLCISFLHFSLTRRSLLSHAGLLPSLPDFLHMGIESSCALRIMPLKSCLLCSAPLSLRGLDYTFHLAYIPRDHESRQGTITAAQAATNIDLSNKFLCVGEQQVHSSTCCLSDST</sequence>
<dbReference type="Proteomes" id="UP001333110">
    <property type="component" value="Unassembled WGS sequence"/>
</dbReference>
<proteinExistence type="predicted"/>
<dbReference type="AlphaFoldDB" id="A0AAN7RKW0"/>
<reference evidence="2 3" key="1">
    <citation type="journal article" date="2023" name="J. Hered.">
        <title>Chromosome-level genome of the wood stork (Mycteria americana) provides insight into avian chromosome evolution.</title>
        <authorList>
            <person name="Flamio R. Jr."/>
            <person name="Ramstad K.M."/>
        </authorList>
    </citation>
    <scope>NUCLEOTIDE SEQUENCE [LARGE SCALE GENOMIC DNA]</scope>
    <source>
        <strain evidence="2">JAX WOST 10</strain>
    </source>
</reference>
<feature type="compositionally biased region" description="Polar residues" evidence="1">
    <location>
        <begin position="263"/>
        <end position="274"/>
    </location>
</feature>
<evidence type="ECO:0000256" key="1">
    <source>
        <dbReference type="SAM" id="MobiDB-lite"/>
    </source>
</evidence>
<comment type="caution">
    <text evidence="2">The sequence shown here is derived from an EMBL/GenBank/DDBJ whole genome shotgun (WGS) entry which is preliminary data.</text>
</comment>
<protein>
    <submittedName>
        <fullName evidence="2">Uncharacterized protein</fullName>
    </submittedName>
</protein>
<name>A0AAN7RKW0_MYCAM</name>
<keyword evidence="3" id="KW-1185">Reference proteome</keyword>
<dbReference type="EMBL" id="JAUNZN010000033">
    <property type="protein sequence ID" value="KAK4806915.1"/>
    <property type="molecule type" value="Genomic_DNA"/>
</dbReference>
<accession>A0AAN7RKW0</accession>
<feature type="region of interest" description="Disordered" evidence="1">
    <location>
        <begin position="263"/>
        <end position="291"/>
    </location>
</feature>
<organism evidence="2 3">
    <name type="scientific">Mycteria americana</name>
    <name type="common">Wood stork</name>
    <dbReference type="NCBI Taxonomy" id="33587"/>
    <lineage>
        <taxon>Eukaryota</taxon>
        <taxon>Metazoa</taxon>
        <taxon>Chordata</taxon>
        <taxon>Craniata</taxon>
        <taxon>Vertebrata</taxon>
        <taxon>Euteleostomi</taxon>
        <taxon>Archelosauria</taxon>
        <taxon>Archosauria</taxon>
        <taxon>Dinosauria</taxon>
        <taxon>Saurischia</taxon>
        <taxon>Theropoda</taxon>
        <taxon>Coelurosauria</taxon>
        <taxon>Aves</taxon>
        <taxon>Neognathae</taxon>
        <taxon>Neoaves</taxon>
        <taxon>Aequornithes</taxon>
        <taxon>Ciconiiformes</taxon>
        <taxon>Ciconiidae</taxon>
        <taxon>Mycteria</taxon>
    </lineage>
</organism>